<dbReference type="Proteomes" id="UP001150942">
    <property type="component" value="Unassembled WGS sequence"/>
</dbReference>
<dbReference type="OrthoDB" id="2498029at2759"/>
<keyword evidence="2" id="KW-0378">Hydrolase</keyword>
<dbReference type="GO" id="GO:0072330">
    <property type="term" value="P:monocarboxylic acid biosynthetic process"/>
    <property type="evidence" value="ECO:0007669"/>
    <property type="project" value="UniProtKB-ARBA"/>
</dbReference>
<protein>
    <submittedName>
        <fullName evidence="2">Alpha/Beta hydrolase protein</fullName>
    </submittedName>
</protein>
<reference evidence="2" key="2">
    <citation type="journal article" date="2023" name="IMA Fungus">
        <title>Comparative genomic study of the Penicillium genus elucidates a diverse pangenome and 15 lateral gene transfer events.</title>
        <authorList>
            <person name="Petersen C."/>
            <person name="Sorensen T."/>
            <person name="Nielsen M.R."/>
            <person name="Sondergaard T.E."/>
            <person name="Sorensen J.L."/>
            <person name="Fitzpatrick D.A."/>
            <person name="Frisvad J.C."/>
            <person name="Nielsen K.L."/>
        </authorList>
    </citation>
    <scope>NUCLEOTIDE SEQUENCE</scope>
    <source>
        <strain evidence="2">IBT 20477</strain>
    </source>
</reference>
<dbReference type="PANTHER" id="PTHR47751:SF2">
    <property type="entry name" value="DLTD N-TERMINAL DOMAIN PROTEIN (AFU_ORTHOLOGUE AFUA_8G00380)-RELATED"/>
    <property type="match status" value="1"/>
</dbReference>
<evidence type="ECO:0000313" key="2">
    <source>
        <dbReference type="EMBL" id="KAJ5197590.1"/>
    </source>
</evidence>
<accession>A0A9W9MCN4</accession>
<organism evidence="2 3">
    <name type="scientific">Penicillium cf. viridicatum</name>
    <dbReference type="NCBI Taxonomy" id="2972119"/>
    <lineage>
        <taxon>Eukaryota</taxon>
        <taxon>Fungi</taxon>
        <taxon>Dikarya</taxon>
        <taxon>Ascomycota</taxon>
        <taxon>Pezizomycotina</taxon>
        <taxon>Eurotiomycetes</taxon>
        <taxon>Eurotiomycetidae</taxon>
        <taxon>Eurotiales</taxon>
        <taxon>Aspergillaceae</taxon>
        <taxon>Penicillium</taxon>
    </lineage>
</organism>
<dbReference type="GO" id="GO:0016787">
    <property type="term" value="F:hydrolase activity"/>
    <property type="evidence" value="ECO:0007669"/>
    <property type="project" value="UniProtKB-KW"/>
</dbReference>
<dbReference type="SUPFAM" id="SSF53474">
    <property type="entry name" value="alpha/beta-Hydrolases"/>
    <property type="match status" value="1"/>
</dbReference>
<dbReference type="GO" id="GO:0017000">
    <property type="term" value="P:antibiotic biosynthetic process"/>
    <property type="evidence" value="ECO:0007669"/>
    <property type="project" value="UniProtKB-ARBA"/>
</dbReference>
<reference evidence="2" key="1">
    <citation type="submission" date="2022-11" db="EMBL/GenBank/DDBJ databases">
        <authorList>
            <person name="Petersen C."/>
        </authorList>
    </citation>
    <scope>NUCLEOTIDE SEQUENCE</scope>
    <source>
        <strain evidence="2">IBT 20477</strain>
    </source>
</reference>
<evidence type="ECO:0000313" key="3">
    <source>
        <dbReference type="Proteomes" id="UP001150942"/>
    </source>
</evidence>
<proteinExistence type="inferred from homology"/>
<dbReference type="Gene3D" id="3.40.50.1820">
    <property type="entry name" value="alpha/beta hydrolase"/>
    <property type="match status" value="1"/>
</dbReference>
<name>A0A9W9MCN4_9EURO</name>
<dbReference type="EMBL" id="JAPQKQ010000005">
    <property type="protein sequence ID" value="KAJ5197590.1"/>
    <property type="molecule type" value="Genomic_DNA"/>
</dbReference>
<evidence type="ECO:0000256" key="1">
    <source>
        <dbReference type="ARBA" id="ARBA00029464"/>
    </source>
</evidence>
<dbReference type="PANTHER" id="PTHR47751">
    <property type="entry name" value="SUPERFAMILY HYDROLASE, PUTATIVE (AFU_ORTHOLOGUE AFUA_2G16580)-RELATED"/>
    <property type="match status" value="1"/>
</dbReference>
<comment type="similarity">
    <text evidence="1">Belongs to the polyketide transferase af380 family.</text>
</comment>
<comment type="caution">
    <text evidence="2">The sequence shown here is derived from an EMBL/GenBank/DDBJ whole genome shotgun (WGS) entry which is preliminary data.</text>
</comment>
<dbReference type="AlphaFoldDB" id="A0A9W9MCN4"/>
<sequence>MTRVLPRVDAGFKTLDGMTLRGWVLSTSQRGPAMIMSPGFNMPKDAMLPDLAKWFQEPGIITLLFDPRGLGASDGHPRNDFKENPIVNDTKLALWGLYLGDNITLAATAFDRLDGEDPMYLPYVNEDGSIPNGLQIAVELIPALERVGVPIENRISIQTYYRSLSWNILNLVEHICSTPVMMVTPELDVPCPTEDQPKCYALMKKPKKLHILEGRGHLD</sequence>
<gene>
    <name evidence="2" type="ORF">N7449_008069</name>
</gene>
<keyword evidence="3" id="KW-1185">Reference proteome</keyword>
<dbReference type="InterPro" id="IPR051411">
    <property type="entry name" value="Polyketide_trans_af380"/>
</dbReference>
<dbReference type="InterPro" id="IPR029058">
    <property type="entry name" value="AB_hydrolase_fold"/>
</dbReference>